<name>A0A1Y1CDQ1_9BACT</name>
<evidence type="ECO:0000256" key="2">
    <source>
        <dbReference type="ARBA" id="ARBA00022801"/>
    </source>
</evidence>
<dbReference type="Pfam" id="PF00884">
    <property type="entry name" value="Sulfatase"/>
    <property type="match status" value="1"/>
</dbReference>
<dbReference type="Proteomes" id="UP000218267">
    <property type="component" value="Chromosome"/>
</dbReference>
<dbReference type="RefSeq" id="WP_096427416.1">
    <property type="nucleotide sequence ID" value="NZ_AP018042.1"/>
</dbReference>
<dbReference type="Gene3D" id="3.30.1120.10">
    <property type="match status" value="1"/>
</dbReference>
<dbReference type="SUPFAM" id="SSF53649">
    <property type="entry name" value="Alkaline phosphatase-like"/>
    <property type="match status" value="1"/>
</dbReference>
<organism evidence="4 5">
    <name type="scientific">Labilibaculum antarcticum</name>
    <dbReference type="NCBI Taxonomy" id="1717717"/>
    <lineage>
        <taxon>Bacteria</taxon>
        <taxon>Pseudomonadati</taxon>
        <taxon>Bacteroidota</taxon>
        <taxon>Bacteroidia</taxon>
        <taxon>Marinilabiliales</taxon>
        <taxon>Marinifilaceae</taxon>
        <taxon>Labilibaculum</taxon>
    </lineage>
</organism>
<dbReference type="PANTHER" id="PTHR42693">
    <property type="entry name" value="ARYLSULFATASE FAMILY MEMBER"/>
    <property type="match status" value="1"/>
</dbReference>
<comment type="similarity">
    <text evidence="1">Belongs to the sulfatase family.</text>
</comment>
<dbReference type="KEGG" id="mbas:ALGA_0083"/>
<accession>A0A1Y1CDQ1</accession>
<feature type="domain" description="Sulfatase N-terminal" evidence="3">
    <location>
        <begin position="28"/>
        <end position="343"/>
    </location>
</feature>
<dbReference type="FunFam" id="3.40.720.10:FF:000070">
    <property type="entry name" value="Arylsulfatase A"/>
    <property type="match status" value="1"/>
</dbReference>
<dbReference type="GO" id="GO:0004065">
    <property type="term" value="F:arylsulfatase activity"/>
    <property type="evidence" value="ECO:0007669"/>
    <property type="project" value="TreeGrafter"/>
</dbReference>
<dbReference type="OrthoDB" id="756520at2"/>
<dbReference type="InterPro" id="IPR000917">
    <property type="entry name" value="Sulfatase_N"/>
</dbReference>
<keyword evidence="2" id="KW-0378">Hydrolase</keyword>
<gene>
    <name evidence="4" type="ORF">ALGA_0083</name>
</gene>
<dbReference type="CDD" id="cd16146">
    <property type="entry name" value="ARS_like"/>
    <property type="match status" value="1"/>
</dbReference>
<dbReference type="Gene3D" id="3.40.720.10">
    <property type="entry name" value="Alkaline Phosphatase, subunit A"/>
    <property type="match status" value="1"/>
</dbReference>
<evidence type="ECO:0000259" key="3">
    <source>
        <dbReference type="Pfam" id="PF00884"/>
    </source>
</evidence>
<protein>
    <recommendedName>
        <fullName evidence="3">Sulfatase N-terminal domain-containing protein</fullName>
    </recommendedName>
</protein>
<proteinExistence type="inferred from homology"/>
<dbReference type="InterPro" id="IPR017850">
    <property type="entry name" value="Alkaline_phosphatase_core_sf"/>
</dbReference>
<dbReference type="AlphaFoldDB" id="A0A1Y1CDQ1"/>
<evidence type="ECO:0000313" key="4">
    <source>
        <dbReference type="EMBL" id="BAX78478.1"/>
    </source>
</evidence>
<keyword evidence="5" id="KW-1185">Reference proteome</keyword>
<evidence type="ECO:0000256" key="1">
    <source>
        <dbReference type="ARBA" id="ARBA00008779"/>
    </source>
</evidence>
<sequence>MKIKNLFRALTIALPILGCQPEAPVEKPNVILIMTDDQGYGDLACHGNSIIKTPNIDQLYSESVRLTNFHTGTTCTPTRGGLMTGRNSNRNGTWHTIGGCSLLNEKETTIADVFSENGYATAMFGKWHLGDMYPFRPHDRGFDTAFYNGGGGVGQTPDYWNNDYFDDTYFRNGEPEKVEGYCTDVWFKEASKFVQANKEKPFFLYLSLNAPHSPFNVPEKYYEMYKDANLKPAQKRFYGMITEMDEQVGKFRKKLEEQGVSKNTILIFMTDNGTIAGYYIDKKTGETTGYNAGMRGIKGSQYDGGHRVPCFISWPDAMPKEGRDINSLTAHVDLLPTLVDLCDLKHTYESEMDGKSLKDMIFNEPSKTDFDKRMLVTDTQRIQWPKKGRNSCVMTTRWRLVNGDELYDIHEDPGQNVNVANAYPDVVSEMNSFYDQWWTSTEKDFEYSLMKIGSDHENPMHLTCHDMHSEQNIPWNQNYIRKGDAFSEGEFFTEVVKSGKYKFTISRYPEESNLEMDAAVDGVKATSHTEMIEEGKSLSLKNPMIVVDGKEYKCSFTKDNKAAEVEIELAAGKMNFYGSFTNDKGEKEMAYYFLVERL</sequence>
<dbReference type="InterPro" id="IPR050738">
    <property type="entry name" value="Sulfatase"/>
</dbReference>
<reference evidence="4 5" key="1">
    <citation type="journal article" date="2018" name="Mar. Genomics">
        <title>Complete genome sequence of Marinifilaceae bacterium strain SPP2, isolated from the Antarctic marine sediment.</title>
        <authorList>
            <person name="Watanabe M."/>
            <person name="Kojima H."/>
            <person name="Fukui M."/>
        </authorList>
    </citation>
    <scope>NUCLEOTIDE SEQUENCE [LARGE SCALE GENOMIC DNA]</scope>
    <source>
        <strain evidence="4 5">SPP2</strain>
    </source>
</reference>
<evidence type="ECO:0000313" key="5">
    <source>
        <dbReference type="Proteomes" id="UP000218267"/>
    </source>
</evidence>
<dbReference type="PANTHER" id="PTHR42693:SF53">
    <property type="entry name" value="ENDO-4-O-SULFATASE"/>
    <property type="match status" value="1"/>
</dbReference>
<dbReference type="EMBL" id="AP018042">
    <property type="protein sequence ID" value="BAX78478.1"/>
    <property type="molecule type" value="Genomic_DNA"/>
</dbReference>
<reference evidence="5" key="2">
    <citation type="journal article" date="2020" name="Antonie Van Leeuwenhoek">
        <title>Labilibaculum antarcticum sp. nov., a novel facultative anaerobic, psychrotorelant bacterium isolated from marine sediment of Antarctica.</title>
        <authorList>
            <person name="Watanabe M."/>
            <person name="Kojima H."/>
            <person name="Fukui M."/>
        </authorList>
    </citation>
    <scope>NUCLEOTIDE SEQUENCE [LARGE SCALE GENOMIC DNA]</scope>
    <source>
        <strain evidence="5">SPP2</strain>
    </source>
</reference>